<reference evidence="2 3" key="1">
    <citation type="submission" date="2017-11" db="EMBL/GenBank/DDBJ databases">
        <title>Genome sequence of Mesoplasma corruscae ELCA-2 (ATCC 49579).</title>
        <authorList>
            <person name="Lo W.-S."/>
            <person name="Kuo C.-H."/>
        </authorList>
    </citation>
    <scope>NUCLEOTIDE SEQUENCE [LARGE SCALE GENOMIC DNA]</scope>
    <source>
        <strain evidence="2 3">ELCA-2</strain>
    </source>
</reference>
<dbReference type="EMBL" id="PHNF01000001">
    <property type="protein sequence ID" value="PPE06457.1"/>
    <property type="molecule type" value="Genomic_DNA"/>
</dbReference>
<dbReference type="PANTHER" id="PTHR43283">
    <property type="entry name" value="BETA-LACTAMASE-RELATED"/>
    <property type="match status" value="1"/>
</dbReference>
<comment type="caution">
    <text evidence="2">The sequence shown here is derived from an EMBL/GenBank/DDBJ whole genome shotgun (WGS) entry which is preliminary data.</text>
</comment>
<dbReference type="InterPro" id="IPR050789">
    <property type="entry name" value="Diverse_Enzym_Activities"/>
</dbReference>
<dbReference type="PANTHER" id="PTHR43283:SF3">
    <property type="entry name" value="BETA-LACTAMASE FAMILY PROTEIN (AFU_ORTHOLOGUE AFUA_5G07500)"/>
    <property type="match status" value="1"/>
</dbReference>
<dbReference type="Proteomes" id="UP000239785">
    <property type="component" value="Unassembled WGS sequence"/>
</dbReference>
<evidence type="ECO:0000313" key="3">
    <source>
        <dbReference type="Proteomes" id="UP000239785"/>
    </source>
</evidence>
<feature type="domain" description="Beta-lactamase-related" evidence="1">
    <location>
        <begin position="9"/>
        <end position="353"/>
    </location>
</feature>
<keyword evidence="3" id="KW-1185">Reference proteome</keyword>
<dbReference type="Gene3D" id="3.40.710.10">
    <property type="entry name" value="DD-peptidase/beta-lactamase superfamily"/>
    <property type="match status" value="1"/>
</dbReference>
<dbReference type="AlphaFoldDB" id="A0A2S5RGN2"/>
<dbReference type="InterPro" id="IPR012338">
    <property type="entry name" value="Beta-lactam/transpept-like"/>
</dbReference>
<dbReference type="RefSeq" id="WP_104207685.1">
    <property type="nucleotide sequence ID" value="NZ_PHNF01000001.1"/>
</dbReference>
<dbReference type="InterPro" id="IPR001466">
    <property type="entry name" value="Beta-lactam-related"/>
</dbReference>
<evidence type="ECO:0000313" key="2">
    <source>
        <dbReference type="EMBL" id="PPE06457.1"/>
    </source>
</evidence>
<dbReference type="OrthoDB" id="9770183at2"/>
<dbReference type="SUPFAM" id="SSF56601">
    <property type="entry name" value="beta-lactamase/transpeptidase-like"/>
    <property type="match status" value="1"/>
</dbReference>
<dbReference type="Pfam" id="PF00144">
    <property type="entry name" value="Beta-lactamase"/>
    <property type="match status" value="1"/>
</dbReference>
<accession>A0A2S5RGN2</accession>
<protein>
    <recommendedName>
        <fullName evidence="1">Beta-lactamase-related domain-containing protein</fullName>
    </recommendedName>
</protein>
<gene>
    <name evidence="2" type="ORF">MCORR_v1c00850</name>
</gene>
<organism evidence="2 3">
    <name type="scientific">Mesoplasma corruscae</name>
    <dbReference type="NCBI Taxonomy" id="216874"/>
    <lineage>
        <taxon>Bacteria</taxon>
        <taxon>Bacillati</taxon>
        <taxon>Mycoplasmatota</taxon>
        <taxon>Mollicutes</taxon>
        <taxon>Entomoplasmatales</taxon>
        <taxon>Entomoplasmataceae</taxon>
        <taxon>Mesoplasma</taxon>
    </lineage>
</organism>
<name>A0A2S5RGN2_9MOLU</name>
<sequence length="373" mass="43169">MIFSKTQKTINKLITEKVFHGAVIKIVKDNKELFFDAFGYNDFENKVIMKKNNIFSLYSMSKPITVVAALILQERKQLFLDENIQKYYPNFSKPITIKQLLTMTSGLTYFWDQNKSTLELQKIKKKIEEENITLQEFCQLVSKIKLEYNPGQDWHYGFSLDILGGIIEKITNMKFQDFVLKEITKPLKMKDTDFEINDLSRKTVVYASILNETQNILKPNHNWSWMLSKHSLKTNAAFGGHGIFSTTDDYSKFLNSLLVSKHHNQHLISTASIKEMSSDQIGDLKTIFNQRSSFNSDYTYGYGVRVRLKNKNLPLTEIEEFGWDGALGSFGIVDPVNNITITFMISTFPGNNKLVRNLIWEAIYEDLKNIKII</sequence>
<proteinExistence type="predicted"/>
<evidence type="ECO:0000259" key="1">
    <source>
        <dbReference type="Pfam" id="PF00144"/>
    </source>
</evidence>